<evidence type="ECO:0000313" key="8">
    <source>
        <dbReference type="Proteomes" id="UP000663868"/>
    </source>
</evidence>
<accession>A0A820S5B5</accession>
<evidence type="ECO:0000256" key="3">
    <source>
        <dbReference type="ARBA" id="ARBA00022801"/>
    </source>
</evidence>
<dbReference type="GO" id="GO:0005737">
    <property type="term" value="C:cytoplasm"/>
    <property type="evidence" value="ECO:0007669"/>
    <property type="project" value="TreeGrafter"/>
</dbReference>
<evidence type="ECO:0000259" key="6">
    <source>
        <dbReference type="Pfam" id="PF00648"/>
    </source>
</evidence>
<dbReference type="PANTHER" id="PTHR10183:SF379">
    <property type="entry name" value="CALPAIN-5"/>
    <property type="match status" value="1"/>
</dbReference>
<dbReference type="AlphaFoldDB" id="A0A820S5B5"/>
<dbReference type="InterPro" id="IPR022684">
    <property type="entry name" value="Calpain_cysteine_protease"/>
</dbReference>
<dbReference type="InterPro" id="IPR038765">
    <property type="entry name" value="Papain-like_cys_pep_sf"/>
</dbReference>
<dbReference type="Proteomes" id="UP000663868">
    <property type="component" value="Unassembled WGS sequence"/>
</dbReference>
<feature type="non-terminal residue" evidence="7">
    <location>
        <position position="1"/>
    </location>
</feature>
<organism evidence="7 8">
    <name type="scientific">Adineta steineri</name>
    <dbReference type="NCBI Taxonomy" id="433720"/>
    <lineage>
        <taxon>Eukaryota</taxon>
        <taxon>Metazoa</taxon>
        <taxon>Spiralia</taxon>
        <taxon>Gnathifera</taxon>
        <taxon>Rotifera</taxon>
        <taxon>Eurotatoria</taxon>
        <taxon>Bdelloidea</taxon>
        <taxon>Adinetida</taxon>
        <taxon>Adinetidae</taxon>
        <taxon>Adineta</taxon>
    </lineage>
</organism>
<sequence>RVKLMTNEIVQIVRCLNPWGNEVEWKGAWSDGDLNNWNKVDQHTREQLHYQKQADGEFW</sequence>
<feature type="active site" evidence="5">
    <location>
        <position position="17"/>
    </location>
</feature>
<evidence type="ECO:0000313" key="7">
    <source>
        <dbReference type="EMBL" id="CAF4450340.1"/>
    </source>
</evidence>
<keyword evidence="2" id="KW-0645">Protease</keyword>
<dbReference type="EMBL" id="CAJOBB010031394">
    <property type="protein sequence ID" value="CAF4450340.1"/>
    <property type="molecule type" value="Genomic_DNA"/>
</dbReference>
<dbReference type="SUPFAM" id="SSF54001">
    <property type="entry name" value="Cysteine proteinases"/>
    <property type="match status" value="1"/>
</dbReference>
<comment type="similarity">
    <text evidence="1">Belongs to the peptidase C2 family.</text>
</comment>
<name>A0A820S5B5_9BILA</name>
<reference evidence="7" key="1">
    <citation type="submission" date="2021-02" db="EMBL/GenBank/DDBJ databases">
        <authorList>
            <person name="Nowell W R."/>
        </authorList>
    </citation>
    <scope>NUCLEOTIDE SEQUENCE</scope>
</reference>
<dbReference type="Pfam" id="PF00648">
    <property type="entry name" value="Peptidase_C2"/>
    <property type="match status" value="1"/>
</dbReference>
<comment type="caution">
    <text evidence="7">The sequence shown here is derived from an EMBL/GenBank/DDBJ whole genome shotgun (WGS) entry which is preliminary data.</text>
</comment>
<gene>
    <name evidence="7" type="ORF">KXQ929_LOCUS53911</name>
</gene>
<evidence type="ECO:0000256" key="2">
    <source>
        <dbReference type="ARBA" id="ARBA00022670"/>
    </source>
</evidence>
<evidence type="ECO:0000256" key="5">
    <source>
        <dbReference type="PIRSR" id="PIRSR622684-1"/>
    </source>
</evidence>
<dbReference type="InterPro" id="IPR001300">
    <property type="entry name" value="Peptidase_C2_calpain_cat"/>
</dbReference>
<keyword evidence="4" id="KW-0788">Thiol protease</keyword>
<dbReference type="Gene3D" id="3.90.70.10">
    <property type="entry name" value="Cysteine proteinases"/>
    <property type="match status" value="1"/>
</dbReference>
<evidence type="ECO:0000256" key="1">
    <source>
        <dbReference type="ARBA" id="ARBA00007623"/>
    </source>
</evidence>
<keyword evidence="3" id="KW-0378">Hydrolase</keyword>
<feature type="domain" description="Calpain catalytic" evidence="6">
    <location>
        <begin position="6"/>
        <end position="59"/>
    </location>
</feature>
<dbReference type="PANTHER" id="PTHR10183">
    <property type="entry name" value="CALPAIN"/>
    <property type="match status" value="1"/>
</dbReference>
<dbReference type="GO" id="GO:0006508">
    <property type="term" value="P:proteolysis"/>
    <property type="evidence" value="ECO:0007669"/>
    <property type="project" value="UniProtKB-KW"/>
</dbReference>
<dbReference type="GO" id="GO:0004198">
    <property type="term" value="F:calcium-dependent cysteine-type endopeptidase activity"/>
    <property type="evidence" value="ECO:0007669"/>
    <property type="project" value="InterPro"/>
</dbReference>
<protein>
    <recommendedName>
        <fullName evidence="6">Calpain catalytic domain-containing protein</fullName>
    </recommendedName>
</protein>
<evidence type="ECO:0000256" key="4">
    <source>
        <dbReference type="ARBA" id="ARBA00022807"/>
    </source>
</evidence>
<proteinExistence type="inferred from homology"/>